<keyword evidence="3" id="KW-1185">Reference proteome</keyword>
<dbReference type="InterPro" id="IPR044855">
    <property type="entry name" value="CoA-Trfase_III_dom3_sf"/>
</dbReference>
<accession>A0A1G7GH04</accession>
<dbReference type="InterPro" id="IPR050483">
    <property type="entry name" value="CoA-transferase_III_domain"/>
</dbReference>
<dbReference type="GO" id="GO:0008410">
    <property type="term" value="F:CoA-transferase activity"/>
    <property type="evidence" value="ECO:0007669"/>
    <property type="project" value="TreeGrafter"/>
</dbReference>
<evidence type="ECO:0000313" key="3">
    <source>
        <dbReference type="Proteomes" id="UP000199412"/>
    </source>
</evidence>
<sequence length="400" mass="42445">MHEQPLNGILVVTVEHAVAAPFCTSRLADAGARVVKVERPEGDFARGYDRAAAGESSYFVWLNRGKESVVVDLSADADRRLLLAMTDRADVFVQNLKPGSLERKGLGFDALRARNPGLICCAISGYGETGPYAKRKAYDLLIQAESGLCSITGGPEEPARVGISVVDIATGAAAQAAILEALIARDRTGEGTEIQISMFDVAAEWLSVPFLHAAAGTPPRRMGLTHPSISPYSVFRTSDGRDILIAVQNDREWAVLCRILLERPEWATDPRFATAHERVVNRAEVNAAVAAAVEARDAAEVARLLLGADIAFAGVNDMDGLIAHPHLSTALVETPAGAAVALPAPAAIFDGGRRVAHAEVPALGQHSNAIRAEFGAVPYSTPAAMRTPSTTHQAKKIARQ</sequence>
<name>A0A1G7GH04_9PROT</name>
<evidence type="ECO:0000256" key="1">
    <source>
        <dbReference type="ARBA" id="ARBA00022679"/>
    </source>
</evidence>
<dbReference type="STRING" id="69960.SAMN05421720_11495"/>
<dbReference type="Gene3D" id="3.30.1540.10">
    <property type="entry name" value="formyl-coa transferase, domain 3"/>
    <property type="match status" value="1"/>
</dbReference>
<dbReference type="RefSeq" id="WP_092787690.1">
    <property type="nucleotide sequence ID" value="NZ_FNAP01000014.1"/>
</dbReference>
<reference evidence="2 3" key="1">
    <citation type="submission" date="2016-10" db="EMBL/GenBank/DDBJ databases">
        <authorList>
            <person name="de Groot N.N."/>
        </authorList>
    </citation>
    <scope>NUCLEOTIDE SEQUENCE [LARGE SCALE GENOMIC DNA]</scope>
    <source>
        <strain evidence="2 3">ATCC 700224</strain>
    </source>
</reference>
<dbReference type="Gene3D" id="3.40.50.10540">
    <property type="entry name" value="Crotonobetainyl-coa:carnitine coa-transferase, domain 1"/>
    <property type="match status" value="1"/>
</dbReference>
<dbReference type="SUPFAM" id="SSF89796">
    <property type="entry name" value="CoA-transferase family III (CaiB/BaiF)"/>
    <property type="match status" value="1"/>
</dbReference>
<protein>
    <submittedName>
        <fullName evidence="2">Crotonobetainyl-CoA:carnitine CoA-transferase CaiB</fullName>
    </submittedName>
</protein>
<dbReference type="Pfam" id="PF02515">
    <property type="entry name" value="CoA_transf_3"/>
    <property type="match status" value="1"/>
</dbReference>
<evidence type="ECO:0000313" key="2">
    <source>
        <dbReference type="EMBL" id="SDE87396.1"/>
    </source>
</evidence>
<dbReference type="InterPro" id="IPR003673">
    <property type="entry name" value="CoA-Trfase_fam_III"/>
</dbReference>
<dbReference type="PANTHER" id="PTHR48207">
    <property type="entry name" value="SUCCINATE--HYDROXYMETHYLGLUTARATE COA-TRANSFERASE"/>
    <property type="match status" value="1"/>
</dbReference>
<proteinExistence type="predicted"/>
<dbReference type="EMBL" id="FNAP01000014">
    <property type="protein sequence ID" value="SDE87396.1"/>
    <property type="molecule type" value="Genomic_DNA"/>
</dbReference>
<gene>
    <name evidence="2" type="ORF">SAMN05421720_11495</name>
</gene>
<keyword evidence="1 2" id="KW-0808">Transferase</keyword>
<dbReference type="InterPro" id="IPR023606">
    <property type="entry name" value="CoA-Trfase_III_dom_1_sf"/>
</dbReference>
<organism evidence="2 3">
    <name type="scientific">Rhodospira trueperi</name>
    <dbReference type="NCBI Taxonomy" id="69960"/>
    <lineage>
        <taxon>Bacteria</taxon>
        <taxon>Pseudomonadati</taxon>
        <taxon>Pseudomonadota</taxon>
        <taxon>Alphaproteobacteria</taxon>
        <taxon>Rhodospirillales</taxon>
        <taxon>Rhodospirillaceae</taxon>
        <taxon>Rhodospira</taxon>
    </lineage>
</organism>
<dbReference type="AlphaFoldDB" id="A0A1G7GH04"/>
<dbReference type="OrthoDB" id="9781472at2"/>
<dbReference type="Proteomes" id="UP000199412">
    <property type="component" value="Unassembled WGS sequence"/>
</dbReference>
<dbReference type="PANTHER" id="PTHR48207:SF3">
    <property type="entry name" value="SUCCINATE--HYDROXYMETHYLGLUTARATE COA-TRANSFERASE"/>
    <property type="match status" value="1"/>
</dbReference>